<organism evidence="1 2">
    <name type="scientific">Rathayibacter iranicus NCPPB 2253 = VKM Ac-1602</name>
    <dbReference type="NCBI Taxonomy" id="1328868"/>
    <lineage>
        <taxon>Bacteria</taxon>
        <taxon>Bacillati</taxon>
        <taxon>Actinomycetota</taxon>
        <taxon>Actinomycetes</taxon>
        <taxon>Micrococcales</taxon>
        <taxon>Microbacteriaceae</taxon>
        <taxon>Rathayibacter</taxon>
    </lineage>
</organism>
<evidence type="ECO:0000313" key="2">
    <source>
        <dbReference type="Proteomes" id="UP000245674"/>
    </source>
</evidence>
<accession>A0ABX5LF75</accession>
<keyword evidence="2" id="KW-1185">Reference proteome</keyword>
<dbReference type="Proteomes" id="UP000245674">
    <property type="component" value="Unassembled WGS sequence"/>
</dbReference>
<protein>
    <submittedName>
        <fullName evidence="1">Uncharacterized protein</fullName>
    </submittedName>
</protein>
<reference evidence="1 2" key="1">
    <citation type="submission" date="2018-03" db="EMBL/GenBank/DDBJ databases">
        <title>Genomic Encyclopedia of Type Strains, Phase III (KMG-III): the genomes of soil and plant-associated and newly described type strains.</title>
        <authorList>
            <person name="Whitman W."/>
        </authorList>
    </citation>
    <scope>NUCLEOTIDE SEQUENCE [LARGE SCALE GENOMIC DNA]</scope>
    <source>
        <strain evidence="1 2">VKM Ac-1602</strain>
    </source>
</reference>
<name>A0ABX5LF75_9MICO</name>
<sequence>MDHPGDLKNHLRACHRLVKPAPAGLHAGGVPRHRLYDVPRVQLRRLSDGCTPVQGALITVTLAGGYTFVTGSTTCSATTDARGLVTLPCIVVPVMGGAGCIIGWSDGMSVSARVCTPAPTAKPG</sequence>
<dbReference type="EMBL" id="QGDV01000007">
    <property type="protein sequence ID" value="PWJ63658.1"/>
    <property type="molecule type" value="Genomic_DNA"/>
</dbReference>
<gene>
    <name evidence="1" type="ORF">B0H03_107127</name>
</gene>
<proteinExistence type="predicted"/>
<evidence type="ECO:0000313" key="1">
    <source>
        <dbReference type="EMBL" id="PWJ63658.1"/>
    </source>
</evidence>
<comment type="caution">
    <text evidence="1">The sequence shown here is derived from an EMBL/GenBank/DDBJ whole genome shotgun (WGS) entry which is preliminary data.</text>
</comment>